<organism evidence="3 4">
    <name type="scientific">Phytophthora kernoviae</name>
    <dbReference type="NCBI Taxonomy" id="325452"/>
    <lineage>
        <taxon>Eukaryota</taxon>
        <taxon>Sar</taxon>
        <taxon>Stramenopiles</taxon>
        <taxon>Oomycota</taxon>
        <taxon>Peronosporomycetes</taxon>
        <taxon>Peronosporales</taxon>
        <taxon>Peronosporaceae</taxon>
        <taxon>Phytophthora</taxon>
    </lineage>
</organism>
<keyword evidence="1" id="KW-0732">Signal</keyword>
<evidence type="ECO:0000313" key="3">
    <source>
        <dbReference type="EMBL" id="RLN68965.1"/>
    </source>
</evidence>
<dbReference type="EMBL" id="MBDO02000008">
    <property type="protein sequence ID" value="RLN68965.1"/>
    <property type="molecule type" value="Genomic_DNA"/>
</dbReference>
<evidence type="ECO:0000313" key="5">
    <source>
        <dbReference type="Proteomes" id="UP000284657"/>
    </source>
</evidence>
<dbReference type="EMBL" id="MBAD02000500">
    <property type="protein sequence ID" value="RLN66736.1"/>
    <property type="molecule type" value="Genomic_DNA"/>
</dbReference>
<evidence type="ECO:0000313" key="2">
    <source>
        <dbReference type="EMBL" id="RLN66736.1"/>
    </source>
</evidence>
<reference evidence="4 5" key="1">
    <citation type="submission" date="2018-07" db="EMBL/GenBank/DDBJ databases">
        <title>Genome sequencing of oomycete isolates from Chile give support for New Zealand origin for Phytophthora kernoviae and make available the first Nothophytophthora sp. genome.</title>
        <authorList>
            <person name="Studholme D.J."/>
            <person name="Sanfuentes E."/>
            <person name="Panda P."/>
            <person name="Hill R."/>
            <person name="Sambles C."/>
            <person name="Grant M."/>
            <person name="Williams N.M."/>
            <person name="Mcdougal R.L."/>
        </authorList>
    </citation>
    <scope>NUCLEOTIDE SEQUENCE [LARGE SCALE GENOMIC DNA]</scope>
    <source>
        <strain evidence="3">Chile6</strain>
        <strain evidence="2">Chile7</strain>
    </source>
</reference>
<dbReference type="Proteomes" id="UP000277300">
    <property type="component" value="Unassembled WGS sequence"/>
</dbReference>
<feature type="signal peptide" evidence="1">
    <location>
        <begin position="1"/>
        <end position="23"/>
    </location>
</feature>
<gene>
    <name evidence="2" type="ORF">BBJ29_000062</name>
    <name evidence="3" type="ORF">BBP00_00000681</name>
</gene>
<name>A0A3F2S2A0_9STRA</name>
<sequence>MISAKTLVAVALLLAAVLERIDAYTNIRGGNEMAMVMSVNTPEKTVTSDAMCDDTARGGCRMNRNLVQKEVGGIQASSPEFIPTYEWQDILPGQAIPPSLDNHINSFRFIALQGLHIRVNLQTGKKEAKLLD</sequence>
<comment type="caution">
    <text evidence="3">The sequence shown here is derived from an EMBL/GenBank/DDBJ whole genome shotgun (WGS) entry which is preliminary data.</text>
</comment>
<feature type="chain" id="PRO_5036082356" evidence="1">
    <location>
        <begin position="24"/>
        <end position="132"/>
    </location>
</feature>
<dbReference type="OrthoDB" id="448649at2759"/>
<protein>
    <submittedName>
        <fullName evidence="3">Uncharacterized protein</fullName>
    </submittedName>
</protein>
<evidence type="ECO:0000313" key="4">
    <source>
        <dbReference type="Proteomes" id="UP000277300"/>
    </source>
</evidence>
<accession>A0A3F2S2A0</accession>
<dbReference type="Proteomes" id="UP000284657">
    <property type="component" value="Unassembled WGS sequence"/>
</dbReference>
<evidence type="ECO:0000256" key="1">
    <source>
        <dbReference type="SAM" id="SignalP"/>
    </source>
</evidence>
<proteinExistence type="predicted"/>
<dbReference type="AlphaFoldDB" id="A0A3F2S2A0"/>